<keyword evidence="2 5" id="KW-0456">Lyase</keyword>
<keyword evidence="3 5" id="KW-0170">Cobalt</keyword>
<dbReference type="OrthoDB" id="114248at2"/>
<dbReference type="AlphaFoldDB" id="A1SRM8"/>
<dbReference type="UniPathway" id="UPA00560"/>
<evidence type="ECO:0000313" key="6">
    <source>
        <dbReference type="EMBL" id="ABM02143.1"/>
    </source>
</evidence>
<dbReference type="NCBIfam" id="NF003971">
    <property type="entry name" value="PRK05465.1"/>
    <property type="match status" value="1"/>
</dbReference>
<evidence type="ECO:0000313" key="7">
    <source>
        <dbReference type="Proteomes" id="UP000000639"/>
    </source>
</evidence>
<dbReference type="Pfam" id="PF05985">
    <property type="entry name" value="EutC"/>
    <property type="match status" value="1"/>
</dbReference>
<keyword evidence="7" id="KW-1185">Reference proteome</keyword>
<name>A1SRM8_PSYIN</name>
<dbReference type="HAMAP" id="MF_00601">
    <property type="entry name" value="EutC"/>
    <property type="match status" value="1"/>
</dbReference>
<dbReference type="InterPro" id="IPR042251">
    <property type="entry name" value="EutC_C"/>
</dbReference>
<keyword evidence="1 5" id="KW-0846">Cobalamin</keyword>
<keyword evidence="4 5" id="KW-1283">Bacterial microcompartment</keyword>
<comment type="cofactor">
    <cofactor evidence="5">
        <name>adenosylcob(III)alamin</name>
        <dbReference type="ChEBI" id="CHEBI:18408"/>
    </cofactor>
    <text evidence="5">Binds between the large and small subunits.</text>
</comment>
<dbReference type="InterPro" id="IPR042255">
    <property type="entry name" value="EutC_N"/>
</dbReference>
<reference evidence="6 7" key="1">
    <citation type="submission" date="2007-01" db="EMBL/GenBank/DDBJ databases">
        <title>Complete sequence of Psychromonas ingrahamii 37.</title>
        <authorList>
            <consortium name="US DOE Joint Genome Institute"/>
            <person name="Copeland A."/>
            <person name="Lucas S."/>
            <person name="Lapidus A."/>
            <person name="Barry K."/>
            <person name="Detter J.C."/>
            <person name="Glavina del Rio T."/>
            <person name="Hammon N."/>
            <person name="Israni S."/>
            <person name="Dalin E."/>
            <person name="Tice H."/>
            <person name="Pitluck S."/>
            <person name="Thompson L.S."/>
            <person name="Brettin T."/>
            <person name="Bruce D."/>
            <person name="Han C."/>
            <person name="Tapia R."/>
            <person name="Schmutz J."/>
            <person name="Larimer F."/>
            <person name="Land M."/>
            <person name="Hauser L."/>
            <person name="Kyrpides N."/>
            <person name="Ivanova N."/>
            <person name="Staley J."/>
            <person name="Richardson P."/>
        </authorList>
    </citation>
    <scope>NUCLEOTIDE SEQUENCE [LARGE SCALE GENOMIC DNA]</scope>
    <source>
        <strain evidence="6 7">37</strain>
    </source>
</reference>
<dbReference type="PANTHER" id="PTHR39330:SF1">
    <property type="entry name" value="ETHANOLAMINE AMMONIA-LYASE SMALL SUBUNIT"/>
    <property type="match status" value="1"/>
</dbReference>
<dbReference type="KEGG" id="pin:Ping_0277"/>
<gene>
    <name evidence="5" type="primary">eutC</name>
    <name evidence="6" type="ordered locus">Ping_0277</name>
</gene>
<feature type="binding site" evidence="5">
    <location>
        <position position="193"/>
    </location>
    <ligand>
        <name>adenosylcob(III)alamin</name>
        <dbReference type="ChEBI" id="CHEBI:18408"/>
    </ligand>
</feature>
<dbReference type="Proteomes" id="UP000000639">
    <property type="component" value="Chromosome"/>
</dbReference>
<dbReference type="EMBL" id="CP000510">
    <property type="protein sequence ID" value="ABM02143.1"/>
    <property type="molecule type" value="Genomic_DNA"/>
</dbReference>
<dbReference type="GO" id="GO:0031471">
    <property type="term" value="C:ethanolamine degradation polyhedral organelle"/>
    <property type="evidence" value="ECO:0007669"/>
    <property type="project" value="UniProtKB-UniRule"/>
</dbReference>
<comment type="catalytic activity">
    <reaction evidence="5">
        <text>ethanolamine = acetaldehyde + NH4(+)</text>
        <dbReference type="Rhea" id="RHEA:15313"/>
        <dbReference type="ChEBI" id="CHEBI:15343"/>
        <dbReference type="ChEBI" id="CHEBI:28938"/>
        <dbReference type="ChEBI" id="CHEBI:57603"/>
        <dbReference type="EC" id="4.3.1.7"/>
    </reaction>
</comment>
<evidence type="ECO:0000256" key="2">
    <source>
        <dbReference type="ARBA" id="ARBA00023239"/>
    </source>
</evidence>
<dbReference type="Gene3D" id="3.40.50.11240">
    <property type="entry name" value="Ethanolamine ammonia-lyase light chain (EutC)"/>
    <property type="match status" value="1"/>
</dbReference>
<sequence>MNKVVPSSEEMVHKDPWEKLRQFTNARIGLGRVGTSIPTAELLRFQLSHAQAIDAVHVPLDVEQLDQQFAASDVLQPYLPIQKLHSKVRDRMEYLQRPDLGRQLDDASIYKLQQKNTGESYDVVFVVADGLSSYAISNHAKPFLDILINSLNQDPNKEWKIAPLCLVLQGRVAVGDDVCEALNAKAVVLLIGERPGLSSPDSMGLYLTWNAKRGIEDSQRNCVSNIRPEGLQYQAAAHKCRYLLNESQRMKLSGVSLKDRSEDLQLESTTTQQFCLTI</sequence>
<comment type="subunit">
    <text evidence="5">The basic unit is a heterodimer which dimerizes to form tetramers. The heterotetramers trimerize; 6 large subunits form a core ring with 6 small subunits projecting outwards.</text>
</comment>
<feature type="binding site" evidence="5">
    <location>
        <position position="222"/>
    </location>
    <ligand>
        <name>adenosylcob(III)alamin</name>
        <dbReference type="ChEBI" id="CHEBI:18408"/>
    </ligand>
</feature>
<dbReference type="PANTHER" id="PTHR39330">
    <property type="entry name" value="ETHANOLAMINE AMMONIA-LYASE LIGHT CHAIN"/>
    <property type="match status" value="1"/>
</dbReference>
<comment type="pathway">
    <text evidence="5">Amine and polyamine degradation; ethanolamine degradation.</text>
</comment>
<feature type="binding site" evidence="5">
    <location>
        <position position="172"/>
    </location>
    <ligand>
        <name>adenosylcob(III)alamin</name>
        <dbReference type="ChEBI" id="CHEBI:18408"/>
    </ligand>
</feature>
<dbReference type="Gene3D" id="1.10.30.40">
    <property type="entry name" value="Ethanolamine ammonia-lyase light chain (EutC), N-terminal domain"/>
    <property type="match status" value="1"/>
</dbReference>
<dbReference type="PIRSF" id="PIRSF018982">
    <property type="entry name" value="EutC"/>
    <property type="match status" value="1"/>
</dbReference>
<dbReference type="GO" id="GO:0009350">
    <property type="term" value="C:ethanolamine ammonia-lyase complex"/>
    <property type="evidence" value="ECO:0007669"/>
    <property type="project" value="UniProtKB-UniRule"/>
</dbReference>
<dbReference type="InterPro" id="IPR009246">
    <property type="entry name" value="EutC"/>
</dbReference>
<evidence type="ECO:0000256" key="1">
    <source>
        <dbReference type="ARBA" id="ARBA00022628"/>
    </source>
</evidence>
<evidence type="ECO:0000256" key="3">
    <source>
        <dbReference type="ARBA" id="ARBA00023285"/>
    </source>
</evidence>
<dbReference type="HOGENOM" id="CLU_068224_1_0_6"/>
<proteinExistence type="inferred from homology"/>
<dbReference type="GO" id="GO:0031419">
    <property type="term" value="F:cobalamin binding"/>
    <property type="evidence" value="ECO:0007669"/>
    <property type="project" value="UniProtKB-UniRule"/>
</dbReference>
<dbReference type="GO" id="GO:0008851">
    <property type="term" value="F:ethanolamine ammonia-lyase activity"/>
    <property type="evidence" value="ECO:0007669"/>
    <property type="project" value="UniProtKB-UniRule"/>
</dbReference>
<dbReference type="EC" id="4.3.1.7" evidence="5"/>
<dbReference type="RefSeq" id="WP_011768702.1">
    <property type="nucleotide sequence ID" value="NC_008709.1"/>
</dbReference>
<dbReference type="GO" id="GO:0046336">
    <property type="term" value="P:ethanolamine catabolic process"/>
    <property type="evidence" value="ECO:0007669"/>
    <property type="project" value="UniProtKB-UniRule"/>
</dbReference>
<dbReference type="STRING" id="357804.Ping_0277"/>
<evidence type="ECO:0000256" key="5">
    <source>
        <dbReference type="HAMAP-Rule" id="MF_00601"/>
    </source>
</evidence>
<comment type="similarity">
    <text evidence="5">Belongs to the EutC family.</text>
</comment>
<comment type="subcellular location">
    <subcellularLocation>
        <location evidence="5">Bacterial microcompartment</location>
    </subcellularLocation>
</comment>
<protein>
    <recommendedName>
        <fullName evidence="5">Ethanolamine ammonia-lyase small subunit</fullName>
        <shortName evidence="5">EAL small subunit</shortName>
        <ecNumber evidence="5">4.3.1.7</ecNumber>
    </recommendedName>
</protein>
<dbReference type="eggNOG" id="COG4302">
    <property type="taxonomic scope" value="Bacteria"/>
</dbReference>
<accession>A1SRM8</accession>
<comment type="function">
    <text evidence="5">Catalyzes the deamination of various vicinal amino-alcohols to oxo compounds. Allows this organism to utilize ethanolamine as the sole source of nitrogen and carbon in the presence of external vitamin B12.</text>
</comment>
<dbReference type="GO" id="GO:0006520">
    <property type="term" value="P:amino acid metabolic process"/>
    <property type="evidence" value="ECO:0007669"/>
    <property type="project" value="InterPro"/>
</dbReference>
<evidence type="ECO:0000256" key="4">
    <source>
        <dbReference type="ARBA" id="ARBA00024446"/>
    </source>
</evidence>
<organism evidence="6 7">
    <name type="scientific">Psychromonas ingrahamii (strain DSM 17664 / CCUG 51855 / 37)</name>
    <dbReference type="NCBI Taxonomy" id="357804"/>
    <lineage>
        <taxon>Bacteria</taxon>
        <taxon>Pseudomonadati</taxon>
        <taxon>Pseudomonadota</taxon>
        <taxon>Gammaproteobacteria</taxon>
        <taxon>Alteromonadales</taxon>
        <taxon>Psychromonadaceae</taxon>
        <taxon>Psychromonas</taxon>
    </lineage>
</organism>